<organism evidence="1 2">
    <name type="scientific">Aquirufa salirivi</name>
    <dbReference type="NCBI Taxonomy" id="3104729"/>
    <lineage>
        <taxon>Bacteria</taxon>
        <taxon>Pseudomonadati</taxon>
        <taxon>Bacteroidota</taxon>
        <taxon>Cytophagia</taxon>
        <taxon>Cytophagales</taxon>
        <taxon>Flectobacillaceae</taxon>
        <taxon>Aquirufa</taxon>
    </lineage>
</organism>
<dbReference type="Proteomes" id="UP001623558">
    <property type="component" value="Unassembled WGS sequence"/>
</dbReference>
<name>A0ABW8RZJ1_9BACT</name>
<comment type="caution">
    <text evidence="1">The sequence shown here is derived from an EMBL/GenBank/DDBJ whole genome shotgun (WGS) entry which is preliminary data.</text>
</comment>
<reference evidence="1 2" key="1">
    <citation type="submission" date="2024-07" db="EMBL/GenBank/DDBJ databases">
        <authorList>
            <person name="Pitt A."/>
            <person name="Hahn M.W."/>
        </authorList>
    </citation>
    <scope>NUCLEOTIDE SEQUENCE [LARGE SCALE GENOMIC DNA]</scope>
    <source>
        <strain evidence="1 2">1-SAACH-A3</strain>
    </source>
</reference>
<evidence type="ECO:0000313" key="1">
    <source>
        <dbReference type="EMBL" id="MFL0163420.1"/>
    </source>
</evidence>
<feature type="non-terminal residue" evidence="1">
    <location>
        <position position="1"/>
    </location>
</feature>
<protein>
    <submittedName>
        <fullName evidence="1">Uncharacterized protein</fullName>
    </submittedName>
</protein>
<keyword evidence="2" id="KW-1185">Reference proteome</keyword>
<evidence type="ECO:0000313" key="2">
    <source>
        <dbReference type="Proteomes" id="UP001623558"/>
    </source>
</evidence>
<gene>
    <name evidence="1" type="ORF">U0R11_13565</name>
</gene>
<proteinExistence type="predicted"/>
<sequence length="140" mass="13265">TVTGFDASSNNITVSTSLSGAITGLSGTNKLNNAGDFSSGVASVSSLIYTGTAGSGTFTFTPATGTAVTSANVTIGAGSASKFIITGTGTQTAGASQTITITAKDASGNTATGYTGAKSITFSGANASSSPATNPTVAST</sequence>
<dbReference type="EMBL" id="JBEWZH010000036">
    <property type="protein sequence ID" value="MFL0163420.1"/>
    <property type="molecule type" value="Genomic_DNA"/>
</dbReference>
<accession>A0ABW8RZJ1</accession>
<feature type="non-terminal residue" evidence="1">
    <location>
        <position position="140"/>
    </location>
</feature>
<dbReference type="RefSeq" id="WP_406752376.1">
    <property type="nucleotide sequence ID" value="NZ_JBEWZH010000036.1"/>
</dbReference>